<sequence length="93" mass="10630">RLHRVDHAERKTIVHGNAAHFGERCPVVHKQYLPCNRPALANQGWTTTVRRSAYNRFRAGEPHNSRIAGGANCREEYCTQEIETDVETSFHCV</sequence>
<accession>A0A401TZK1</accession>
<dbReference type="Proteomes" id="UP000287033">
    <property type="component" value="Unassembled WGS sequence"/>
</dbReference>
<name>A0A401TZK1_CHIPU</name>
<evidence type="ECO:0000313" key="2">
    <source>
        <dbReference type="Proteomes" id="UP000287033"/>
    </source>
</evidence>
<protein>
    <submittedName>
        <fullName evidence="1">Uncharacterized protein</fullName>
    </submittedName>
</protein>
<feature type="non-terminal residue" evidence="1">
    <location>
        <position position="1"/>
    </location>
</feature>
<dbReference type="EMBL" id="BEZZ01239171">
    <property type="protein sequence ID" value="GCC48069.1"/>
    <property type="molecule type" value="Genomic_DNA"/>
</dbReference>
<organism evidence="1 2">
    <name type="scientific">Chiloscyllium punctatum</name>
    <name type="common">Brownbanded bambooshark</name>
    <name type="synonym">Hemiscyllium punctatum</name>
    <dbReference type="NCBI Taxonomy" id="137246"/>
    <lineage>
        <taxon>Eukaryota</taxon>
        <taxon>Metazoa</taxon>
        <taxon>Chordata</taxon>
        <taxon>Craniata</taxon>
        <taxon>Vertebrata</taxon>
        <taxon>Chondrichthyes</taxon>
        <taxon>Elasmobranchii</taxon>
        <taxon>Galeomorphii</taxon>
        <taxon>Galeoidea</taxon>
        <taxon>Orectolobiformes</taxon>
        <taxon>Hemiscylliidae</taxon>
        <taxon>Chiloscyllium</taxon>
    </lineage>
</organism>
<reference evidence="1 2" key="1">
    <citation type="journal article" date="2018" name="Nat. Ecol. Evol.">
        <title>Shark genomes provide insights into elasmobranch evolution and the origin of vertebrates.</title>
        <authorList>
            <person name="Hara Y"/>
            <person name="Yamaguchi K"/>
            <person name="Onimaru K"/>
            <person name="Kadota M"/>
            <person name="Koyanagi M"/>
            <person name="Keeley SD"/>
            <person name="Tatsumi K"/>
            <person name="Tanaka K"/>
            <person name="Motone F"/>
            <person name="Kageyama Y"/>
            <person name="Nozu R"/>
            <person name="Adachi N"/>
            <person name="Nishimura O"/>
            <person name="Nakagawa R"/>
            <person name="Tanegashima C"/>
            <person name="Kiyatake I"/>
            <person name="Matsumoto R"/>
            <person name="Murakumo K"/>
            <person name="Nishida K"/>
            <person name="Terakita A"/>
            <person name="Kuratani S"/>
            <person name="Sato K"/>
            <person name="Hyodo S Kuraku.S."/>
        </authorList>
    </citation>
    <scope>NUCLEOTIDE SEQUENCE [LARGE SCALE GENOMIC DNA]</scope>
</reference>
<keyword evidence="2" id="KW-1185">Reference proteome</keyword>
<proteinExistence type="predicted"/>
<evidence type="ECO:0000313" key="1">
    <source>
        <dbReference type="EMBL" id="GCC48069.1"/>
    </source>
</evidence>
<comment type="caution">
    <text evidence="1">The sequence shown here is derived from an EMBL/GenBank/DDBJ whole genome shotgun (WGS) entry which is preliminary data.</text>
</comment>
<dbReference type="AlphaFoldDB" id="A0A401TZK1"/>
<gene>
    <name evidence="1" type="ORF">chiPu_0032535</name>
</gene>